<proteinExistence type="predicted"/>
<dbReference type="SUPFAM" id="SSF51126">
    <property type="entry name" value="Pectin lyase-like"/>
    <property type="match status" value="1"/>
</dbReference>
<dbReference type="Proteomes" id="UP000008311">
    <property type="component" value="Unassembled WGS sequence"/>
</dbReference>
<dbReference type="GO" id="GO:0045490">
    <property type="term" value="P:pectin catabolic process"/>
    <property type="evidence" value="ECO:0007669"/>
    <property type="project" value="UniProtKB-UniPathway"/>
</dbReference>
<gene>
    <name evidence="7" type="ORF">RCOM_0709060</name>
</gene>
<evidence type="ECO:0000256" key="5">
    <source>
        <dbReference type="ARBA" id="ARBA00023085"/>
    </source>
</evidence>
<keyword evidence="3" id="KW-0134">Cell wall</keyword>
<dbReference type="InterPro" id="IPR012334">
    <property type="entry name" value="Pectin_lyas_fold"/>
</dbReference>
<dbReference type="GO" id="GO:0042545">
    <property type="term" value="P:cell wall modification"/>
    <property type="evidence" value="ECO:0007669"/>
    <property type="project" value="InterPro"/>
</dbReference>
<sequence length="83" mass="9553">MASADRILVARRPNLRPNILVASDGSGDYSLIGEARKMAPNRSRTRFVIKIKAGVYNETSNTYGEDRHQAYRRWIDQNHNHRV</sequence>
<organism evidence="7 8">
    <name type="scientific">Ricinus communis</name>
    <name type="common">Castor bean</name>
    <dbReference type="NCBI Taxonomy" id="3988"/>
    <lineage>
        <taxon>Eukaryota</taxon>
        <taxon>Viridiplantae</taxon>
        <taxon>Streptophyta</taxon>
        <taxon>Embryophyta</taxon>
        <taxon>Tracheophyta</taxon>
        <taxon>Spermatophyta</taxon>
        <taxon>Magnoliopsida</taxon>
        <taxon>eudicotyledons</taxon>
        <taxon>Gunneridae</taxon>
        <taxon>Pentapetalae</taxon>
        <taxon>rosids</taxon>
        <taxon>fabids</taxon>
        <taxon>Malpighiales</taxon>
        <taxon>Euphorbiaceae</taxon>
        <taxon>Acalyphoideae</taxon>
        <taxon>Acalypheae</taxon>
        <taxon>Ricinus</taxon>
    </lineage>
</organism>
<dbReference type="InParanoid" id="B9RR42"/>
<keyword evidence="8" id="KW-1185">Reference proteome</keyword>
<comment type="subcellular location">
    <subcellularLocation>
        <location evidence="1">Secreted</location>
        <location evidence="1">Cell wall</location>
    </subcellularLocation>
</comment>
<evidence type="ECO:0000256" key="3">
    <source>
        <dbReference type="ARBA" id="ARBA00022512"/>
    </source>
</evidence>
<dbReference type="EMBL" id="EQ973802">
    <property type="protein sequence ID" value="EEF46213.1"/>
    <property type="molecule type" value="Genomic_DNA"/>
</dbReference>
<evidence type="ECO:0000313" key="7">
    <source>
        <dbReference type="EMBL" id="EEF46213.1"/>
    </source>
</evidence>
<dbReference type="GO" id="GO:0030599">
    <property type="term" value="F:pectinesterase activity"/>
    <property type="evidence" value="ECO:0007669"/>
    <property type="project" value="InterPro"/>
</dbReference>
<keyword evidence="4" id="KW-0378">Hydrolase</keyword>
<evidence type="ECO:0000256" key="2">
    <source>
        <dbReference type="ARBA" id="ARBA00005184"/>
    </source>
</evidence>
<dbReference type="Gene3D" id="2.160.20.10">
    <property type="entry name" value="Single-stranded right-handed beta-helix, Pectin lyase-like"/>
    <property type="match status" value="1"/>
</dbReference>
<dbReference type="InterPro" id="IPR000070">
    <property type="entry name" value="Pectinesterase_cat"/>
</dbReference>
<name>B9RR42_RICCO</name>
<keyword evidence="5" id="KW-0063">Aspartyl esterase</keyword>
<dbReference type="UniPathway" id="UPA00545">
    <property type="reaction ID" value="UER00823"/>
</dbReference>
<reference evidence="8" key="1">
    <citation type="journal article" date="2010" name="Nat. Biotechnol.">
        <title>Draft genome sequence of the oilseed species Ricinus communis.</title>
        <authorList>
            <person name="Chan A.P."/>
            <person name="Crabtree J."/>
            <person name="Zhao Q."/>
            <person name="Lorenzi H."/>
            <person name="Orvis J."/>
            <person name="Puiu D."/>
            <person name="Melake-Berhan A."/>
            <person name="Jones K.M."/>
            <person name="Redman J."/>
            <person name="Chen G."/>
            <person name="Cahoon E.B."/>
            <person name="Gedil M."/>
            <person name="Stanke M."/>
            <person name="Haas B.J."/>
            <person name="Wortman J.R."/>
            <person name="Fraser-Liggett C.M."/>
            <person name="Ravel J."/>
            <person name="Rabinowicz P.D."/>
        </authorList>
    </citation>
    <scope>NUCLEOTIDE SEQUENCE [LARGE SCALE GENOMIC DNA]</scope>
    <source>
        <strain evidence="8">cv. Hale</strain>
    </source>
</reference>
<evidence type="ECO:0000256" key="4">
    <source>
        <dbReference type="ARBA" id="ARBA00022801"/>
    </source>
</evidence>
<dbReference type="STRING" id="3988.B9RR42"/>
<evidence type="ECO:0000313" key="8">
    <source>
        <dbReference type="Proteomes" id="UP000008311"/>
    </source>
</evidence>
<evidence type="ECO:0000259" key="6">
    <source>
        <dbReference type="Pfam" id="PF01095"/>
    </source>
</evidence>
<dbReference type="InterPro" id="IPR011050">
    <property type="entry name" value="Pectin_lyase_fold/virulence"/>
</dbReference>
<evidence type="ECO:0000256" key="1">
    <source>
        <dbReference type="ARBA" id="ARBA00004191"/>
    </source>
</evidence>
<feature type="domain" description="Pectinesterase catalytic" evidence="6">
    <location>
        <begin position="18"/>
        <end position="59"/>
    </location>
</feature>
<accession>B9RR42</accession>
<protein>
    <recommendedName>
        <fullName evidence="6">Pectinesterase catalytic domain-containing protein</fullName>
    </recommendedName>
</protein>
<dbReference type="Pfam" id="PF01095">
    <property type="entry name" value="Pectinesterase"/>
    <property type="match status" value="1"/>
</dbReference>
<dbReference type="AlphaFoldDB" id="B9RR42"/>
<comment type="pathway">
    <text evidence="2">Glycan metabolism; pectin degradation; 2-dehydro-3-deoxy-D-gluconate from pectin: step 1/5.</text>
</comment>
<keyword evidence="3" id="KW-0964">Secreted</keyword>